<dbReference type="Gene3D" id="3.60.15.10">
    <property type="entry name" value="Ribonuclease Z/Hydroxyacylglutathione hydrolase-like"/>
    <property type="match status" value="1"/>
</dbReference>
<dbReference type="GO" id="GO:0016787">
    <property type="term" value="F:hydrolase activity"/>
    <property type="evidence" value="ECO:0007669"/>
    <property type="project" value="UniProtKB-KW"/>
</dbReference>
<protein>
    <submittedName>
        <fullName evidence="6">Putative polyketide biosynthesis zinc-dependent hydrolase PksB</fullName>
        <ecNumber evidence="6">3.-.-.-</ecNumber>
    </submittedName>
</protein>
<dbReference type="Pfam" id="PF00753">
    <property type="entry name" value="Lactamase_B"/>
    <property type="match status" value="1"/>
</dbReference>
<dbReference type="RefSeq" id="WP_101029560.1">
    <property type="nucleotide sequence ID" value="NZ_CABMMZ010000072.1"/>
</dbReference>
<dbReference type="GO" id="GO:0046872">
    <property type="term" value="F:metal ion binding"/>
    <property type="evidence" value="ECO:0007669"/>
    <property type="project" value="UniProtKB-KW"/>
</dbReference>
<accession>A0A2N0UJU1</accession>
<name>A0A2N0UJU1_9FIRM</name>
<keyword evidence="4" id="KW-0862">Zinc</keyword>
<dbReference type="PANTHER" id="PTHR46233">
    <property type="entry name" value="HYDROXYACYLGLUTATHIONE HYDROLASE GLOC"/>
    <property type="match status" value="1"/>
</dbReference>
<comment type="cofactor">
    <cofactor evidence="1">
        <name>Zn(2+)</name>
        <dbReference type="ChEBI" id="CHEBI:29105"/>
    </cofactor>
</comment>
<gene>
    <name evidence="6" type="primary">pksB</name>
    <name evidence="6" type="ORF">RBATCC27255_01629</name>
</gene>
<dbReference type="InterPro" id="IPR036866">
    <property type="entry name" value="RibonucZ/Hydroxyglut_hydro"/>
</dbReference>
<sequence length="208" mass="23188">MIDVKIFNVTVLMTNCCLLTDRKTGKMAVTDPGAPNEELNSEIEKNGGKLEYVILTHGHYDHISYAKQLAEKFDAKIVTGEKNNEFLSNPALNLTEKHRLSLKPFSADILLKDGDKFMLGNTEIKYITTPGHTSGCGSYIFDDTIISGDTLFCESYGRTDLPTGDDAEMAKSIKKLKNLEGDYRVIPGHGPTTTLDHERKYNPLMRIL</sequence>
<dbReference type="Proteomes" id="UP000233425">
    <property type="component" value="Unassembled WGS sequence"/>
</dbReference>
<evidence type="ECO:0000256" key="2">
    <source>
        <dbReference type="ARBA" id="ARBA00022723"/>
    </source>
</evidence>
<keyword evidence="3 6" id="KW-0378">Hydrolase</keyword>
<evidence type="ECO:0000256" key="1">
    <source>
        <dbReference type="ARBA" id="ARBA00001947"/>
    </source>
</evidence>
<evidence type="ECO:0000256" key="3">
    <source>
        <dbReference type="ARBA" id="ARBA00022801"/>
    </source>
</evidence>
<dbReference type="SMART" id="SM00849">
    <property type="entry name" value="Lactamase_B"/>
    <property type="match status" value="1"/>
</dbReference>
<evidence type="ECO:0000259" key="5">
    <source>
        <dbReference type="SMART" id="SM00849"/>
    </source>
</evidence>
<evidence type="ECO:0000256" key="4">
    <source>
        <dbReference type="ARBA" id="ARBA00022833"/>
    </source>
</evidence>
<evidence type="ECO:0000313" key="6">
    <source>
        <dbReference type="EMBL" id="PKD27240.1"/>
    </source>
</evidence>
<dbReference type="SUPFAM" id="SSF56281">
    <property type="entry name" value="Metallo-hydrolase/oxidoreductase"/>
    <property type="match status" value="1"/>
</dbReference>
<dbReference type="AlphaFoldDB" id="A0A2N0UJU1"/>
<keyword evidence="2" id="KW-0479">Metal-binding</keyword>
<comment type="caution">
    <text evidence="6">The sequence shown here is derived from an EMBL/GenBank/DDBJ whole genome shotgun (WGS) entry which is preliminary data.</text>
</comment>
<reference evidence="6" key="1">
    <citation type="journal article" date="2018" name="Environ. Microbiol.">
        <title>Sporulation capability and amylosome conservation among diverse human colonic and rumen isolates of the keystone starch-degrader Ruminococcus bromii.</title>
        <authorList>
            <person name="Mukhopadhya I."/>
            <person name="Morais S."/>
            <person name="Laverde-Gomez J."/>
            <person name="Sheridan P.O."/>
            <person name="Walker A.W."/>
            <person name="Kelly W."/>
            <person name="Klieve A.V."/>
            <person name="Ouwerkerk D."/>
            <person name="Duncan S.H."/>
            <person name="Louis P."/>
            <person name="Koropatkin N."/>
            <person name="Cockburn D."/>
            <person name="Kibler R."/>
            <person name="Cooper P.J."/>
            <person name="Sandoval C."/>
            <person name="Crost E."/>
            <person name="Juge N."/>
            <person name="Bayer E.A."/>
            <person name="Flint H.J."/>
        </authorList>
    </citation>
    <scope>NUCLEOTIDE SEQUENCE [LARGE SCALE GENOMIC DNA]</scope>
    <source>
        <strain evidence="6">ATCC 27255</strain>
    </source>
</reference>
<dbReference type="PANTHER" id="PTHR46233:SF3">
    <property type="entry name" value="HYDROXYACYLGLUTATHIONE HYDROLASE GLOC"/>
    <property type="match status" value="1"/>
</dbReference>
<dbReference type="EC" id="3.-.-.-" evidence="6"/>
<dbReference type="CDD" id="cd06262">
    <property type="entry name" value="metallo-hydrolase-like_MBL-fold"/>
    <property type="match status" value="1"/>
</dbReference>
<organism evidence="6 7">
    <name type="scientific">Ruminococcus bromii</name>
    <dbReference type="NCBI Taxonomy" id="40518"/>
    <lineage>
        <taxon>Bacteria</taxon>
        <taxon>Bacillati</taxon>
        <taxon>Bacillota</taxon>
        <taxon>Clostridia</taxon>
        <taxon>Eubacteriales</taxon>
        <taxon>Oscillospiraceae</taxon>
        <taxon>Ruminococcus</taxon>
    </lineage>
</organism>
<evidence type="ECO:0000313" key="7">
    <source>
        <dbReference type="Proteomes" id="UP000233425"/>
    </source>
</evidence>
<dbReference type="EMBL" id="NNSR01000072">
    <property type="protein sequence ID" value="PKD27240.1"/>
    <property type="molecule type" value="Genomic_DNA"/>
</dbReference>
<proteinExistence type="predicted"/>
<keyword evidence="7" id="KW-1185">Reference proteome</keyword>
<feature type="domain" description="Metallo-beta-lactamase" evidence="5">
    <location>
        <begin position="13"/>
        <end position="189"/>
    </location>
</feature>
<dbReference type="InterPro" id="IPR051453">
    <property type="entry name" value="MBL_Glyoxalase_II"/>
</dbReference>
<dbReference type="InterPro" id="IPR001279">
    <property type="entry name" value="Metallo-B-lactamas"/>
</dbReference>